<sequence>MRAAILILLAYNQLMVITTVNYNQIEVKNELKILKNQLHVFFDKIEHAEEEDTKSTILKQLPGGSFVRPPKVNTTLIKNKLNDLQNNVTKLNEELMNNDHNLADIKERITTLESELERLNRFYEDEDREFKNTLEKFQSTLSGLMLNYNNFLRNNENREKELEKIQLVKEHNEFVEAIKHNYYQLAVIKFSTIQNVTIARDLIKTTYKKVDNMDCFLNFIDDLKDMNKKLLIYKTFHDTITDEHSLIGVCKMFKNRMKLHYDINSNKMPDDLQNIAIKLLAEIDERIEALLYLLTAIQQQDAIVKIRYHKRLFGPADYVHIVIKKGFINMESYMSEGRRTAILSCYPIDCR</sequence>
<evidence type="ECO:0000313" key="3">
    <source>
        <dbReference type="EMBL" id="JAW11062.1"/>
    </source>
</evidence>
<keyword evidence="1" id="KW-0175">Coiled coil</keyword>
<feature type="coiled-coil region" evidence="1">
    <location>
        <begin position="31"/>
        <end position="129"/>
    </location>
</feature>
<evidence type="ECO:0000256" key="1">
    <source>
        <dbReference type="SAM" id="Coils"/>
    </source>
</evidence>
<protein>
    <submittedName>
        <fullName evidence="3">Putative secreted protein</fullName>
    </submittedName>
</protein>
<reference evidence="3" key="1">
    <citation type="journal article" date="2018" name="PLoS Negl. Trop. Dis.">
        <title>An insight into the salivary gland and fat body transcriptome of Panstrongylus lignarius (Hemiptera: Heteroptera), the main vector of Chagas disease in Peru.</title>
        <authorList>
            <person name="Nevoa J.C."/>
            <person name="Mendes M.T."/>
            <person name="da Silva M.V."/>
            <person name="Soares S.C."/>
            <person name="Oliveira C.J.F."/>
            <person name="Ribeiro J.M.C."/>
        </authorList>
    </citation>
    <scope>NUCLEOTIDE SEQUENCE</scope>
</reference>
<accession>A0A224XR84</accession>
<evidence type="ECO:0000256" key="2">
    <source>
        <dbReference type="SAM" id="SignalP"/>
    </source>
</evidence>
<dbReference type="EMBL" id="GFTR01005364">
    <property type="protein sequence ID" value="JAW11062.1"/>
    <property type="molecule type" value="Transcribed_RNA"/>
</dbReference>
<feature type="chain" id="PRO_5013370554" evidence="2">
    <location>
        <begin position="20"/>
        <end position="351"/>
    </location>
</feature>
<proteinExistence type="predicted"/>
<keyword evidence="2" id="KW-0732">Signal</keyword>
<feature type="signal peptide" evidence="2">
    <location>
        <begin position="1"/>
        <end position="19"/>
    </location>
</feature>
<dbReference type="AlphaFoldDB" id="A0A224XR84"/>
<organism evidence="3">
    <name type="scientific">Panstrongylus lignarius</name>
    <dbReference type="NCBI Taxonomy" id="156445"/>
    <lineage>
        <taxon>Eukaryota</taxon>
        <taxon>Metazoa</taxon>
        <taxon>Ecdysozoa</taxon>
        <taxon>Arthropoda</taxon>
        <taxon>Hexapoda</taxon>
        <taxon>Insecta</taxon>
        <taxon>Pterygota</taxon>
        <taxon>Neoptera</taxon>
        <taxon>Paraneoptera</taxon>
        <taxon>Hemiptera</taxon>
        <taxon>Heteroptera</taxon>
        <taxon>Panheteroptera</taxon>
        <taxon>Cimicomorpha</taxon>
        <taxon>Reduviidae</taxon>
        <taxon>Triatominae</taxon>
        <taxon>Panstrongylus</taxon>
    </lineage>
</organism>
<name>A0A224XR84_9HEMI</name>